<dbReference type="CDD" id="cd04301">
    <property type="entry name" value="NAT_SF"/>
    <property type="match status" value="1"/>
</dbReference>
<dbReference type="PROSITE" id="PS51186">
    <property type="entry name" value="GNAT"/>
    <property type="match status" value="1"/>
</dbReference>
<comment type="caution">
    <text evidence="2">The sequence shown here is derived from an EMBL/GenBank/DDBJ whole genome shotgun (WGS) entry which is preliminary data.</text>
</comment>
<evidence type="ECO:0000313" key="2">
    <source>
        <dbReference type="EMBL" id="CAG9615063.1"/>
    </source>
</evidence>
<accession>A0ABN8A1V0</accession>
<protein>
    <recommendedName>
        <fullName evidence="1">N-acetyltransferase domain-containing protein</fullName>
    </recommendedName>
</protein>
<evidence type="ECO:0000259" key="1">
    <source>
        <dbReference type="PROSITE" id="PS51186"/>
    </source>
</evidence>
<dbReference type="EMBL" id="CAKJTI010000052">
    <property type="protein sequence ID" value="CAG9615063.1"/>
    <property type="molecule type" value="Genomic_DNA"/>
</dbReference>
<proteinExistence type="predicted"/>
<sequence length="129" mass="14790">MQCSLNKKEILNINQLLYAFQIEIGRKWNEHCLAAFQGEDPVGVILPHIEPGTIEEGRLFYLGIVPNMRGKRYGTMLHEKALYILKEIGASYYIGSTDEVNDPMKRVFSNNNCIQLGNIEKYTRVIRKG</sequence>
<dbReference type="InterPro" id="IPR000182">
    <property type="entry name" value="GNAT_dom"/>
</dbReference>
<reference evidence="2 3" key="1">
    <citation type="submission" date="2021-10" db="EMBL/GenBank/DDBJ databases">
        <authorList>
            <person name="Criscuolo A."/>
        </authorList>
    </citation>
    <scope>NUCLEOTIDE SEQUENCE [LARGE SCALE GENOMIC DNA]</scope>
    <source>
        <strain evidence="3">CIP 111899</strain>
    </source>
</reference>
<dbReference type="InterPro" id="IPR016181">
    <property type="entry name" value="Acyl_CoA_acyltransferase"/>
</dbReference>
<dbReference type="Proteomes" id="UP000789423">
    <property type="component" value="Unassembled WGS sequence"/>
</dbReference>
<name>A0ABN8A1V0_9BACI</name>
<feature type="domain" description="N-acetyltransferase" evidence="1">
    <location>
        <begin position="1"/>
        <end position="129"/>
    </location>
</feature>
<keyword evidence="3" id="KW-1185">Reference proteome</keyword>
<gene>
    <name evidence="2" type="ORF">BACCIP111899_04299</name>
</gene>
<dbReference type="RefSeq" id="WP_230576981.1">
    <property type="nucleotide sequence ID" value="NZ_CAKJTI010000052.1"/>
</dbReference>
<organism evidence="2 3">
    <name type="scientific">Bacillus rhizoplanae</name>
    <dbReference type="NCBI Taxonomy" id="2880966"/>
    <lineage>
        <taxon>Bacteria</taxon>
        <taxon>Bacillati</taxon>
        <taxon>Bacillota</taxon>
        <taxon>Bacilli</taxon>
        <taxon>Bacillales</taxon>
        <taxon>Bacillaceae</taxon>
        <taxon>Bacillus</taxon>
    </lineage>
</organism>
<dbReference type="Pfam" id="PF00583">
    <property type="entry name" value="Acetyltransf_1"/>
    <property type="match status" value="1"/>
</dbReference>
<evidence type="ECO:0000313" key="3">
    <source>
        <dbReference type="Proteomes" id="UP000789423"/>
    </source>
</evidence>
<dbReference type="Gene3D" id="3.40.630.30">
    <property type="match status" value="1"/>
</dbReference>
<dbReference type="SUPFAM" id="SSF55729">
    <property type="entry name" value="Acyl-CoA N-acyltransferases (Nat)"/>
    <property type="match status" value="1"/>
</dbReference>